<evidence type="ECO:0000259" key="6">
    <source>
        <dbReference type="PROSITE" id="PS50600"/>
    </source>
</evidence>
<gene>
    <name evidence="7" type="ORF">LIER_02511</name>
</gene>
<comment type="caution">
    <text evidence="7">The sequence shown here is derived from an EMBL/GenBank/DDBJ whole genome shotgun (WGS) entry which is preliminary data.</text>
</comment>
<dbReference type="Pfam" id="PF02902">
    <property type="entry name" value="Peptidase_C48"/>
    <property type="match status" value="1"/>
</dbReference>
<evidence type="ECO:0000256" key="3">
    <source>
        <dbReference type="ARBA" id="ARBA00022801"/>
    </source>
</evidence>
<dbReference type="GO" id="GO:0016926">
    <property type="term" value="P:protein desumoylation"/>
    <property type="evidence" value="ECO:0007669"/>
    <property type="project" value="UniProtKB-ARBA"/>
</dbReference>
<dbReference type="SUPFAM" id="SSF54001">
    <property type="entry name" value="Cysteine proteinases"/>
    <property type="match status" value="1"/>
</dbReference>
<dbReference type="Proteomes" id="UP001454036">
    <property type="component" value="Unassembled WGS sequence"/>
</dbReference>
<evidence type="ECO:0000256" key="5">
    <source>
        <dbReference type="SAM" id="MobiDB-lite"/>
    </source>
</evidence>
<dbReference type="InterPro" id="IPR003653">
    <property type="entry name" value="Peptidase_C48_C"/>
</dbReference>
<evidence type="ECO:0000313" key="8">
    <source>
        <dbReference type="Proteomes" id="UP001454036"/>
    </source>
</evidence>
<dbReference type="Gene3D" id="1.10.418.20">
    <property type="match status" value="1"/>
</dbReference>
<keyword evidence="4" id="KW-0788">Thiol protease</keyword>
<evidence type="ECO:0000256" key="4">
    <source>
        <dbReference type="ARBA" id="ARBA00022807"/>
    </source>
</evidence>
<dbReference type="PANTHER" id="PTHR46915:SF2">
    <property type="entry name" value="UBIQUITIN-LIKE PROTEASE 4"/>
    <property type="match status" value="1"/>
</dbReference>
<feature type="region of interest" description="Disordered" evidence="5">
    <location>
        <begin position="124"/>
        <end position="144"/>
    </location>
</feature>
<feature type="domain" description="Ubiquitin-like protease family profile" evidence="6">
    <location>
        <begin position="309"/>
        <end position="497"/>
    </location>
</feature>
<dbReference type="EMBL" id="BAABME010000275">
    <property type="protein sequence ID" value="GAA0141349.1"/>
    <property type="molecule type" value="Genomic_DNA"/>
</dbReference>
<keyword evidence="2 7" id="KW-0645">Protease</keyword>
<accession>A0AAV3NQ55</accession>
<name>A0AAV3NQ55_LITER</name>
<comment type="similarity">
    <text evidence="1">Belongs to the peptidase C48 family.</text>
</comment>
<dbReference type="PANTHER" id="PTHR46915">
    <property type="entry name" value="UBIQUITIN-LIKE PROTEASE 4-RELATED"/>
    <property type="match status" value="1"/>
</dbReference>
<dbReference type="PROSITE" id="PS50600">
    <property type="entry name" value="ULP_PROTEASE"/>
    <property type="match status" value="1"/>
</dbReference>
<sequence>MEDQKSDHNSGIFLDWDTLLGTSDTEEEAAPPQIMVVKNPTKRKLQKMGTEDNIQEEEELTEELFQEYSDNKLMEAIERQKGTSAFSSKLHDGGEKLRRRLMLMETELERRRHLKDNAKWENQRKPHDLNCSGSRDGNQKETPCHVKKVSKFAASFHKKMENPTDKVFRNELSMLNRCGDQKSISSGNHLSARRHKGSLSSRQTQFVSPGNLSLHGDKCILPKGVQNGRLSMISSPSSSRDRPTTKCSDKRSSSQAHASNDCEKRNRTFVLVDLDEPEVAEMVPEVDQLDECMKDTTVYYPSRDDAESVEICYADFDCLGPESYLTSTIINFYIRYLQQCRSSLSKLEDNYHFFNTYFYEKLKETWQQKNDNKSSFSKIRRWWKGVKLFEKSYIFLPIHDQSHWSLIIICIPDKNEGMGPIILHLDSLGIHHSNLIFHNIRRLLIGEWSYMVKEDPYPCLPFLRSIQESFQEKKIEVPQQSNEYDCGVFVLFFIERFIERAPKRMKEEDLSMFGRQWFKPAEASRLRVTIRKLLKDEFKKAKEHNCLLKS</sequence>
<dbReference type="GO" id="GO:0008234">
    <property type="term" value="F:cysteine-type peptidase activity"/>
    <property type="evidence" value="ECO:0007669"/>
    <property type="project" value="UniProtKB-KW"/>
</dbReference>
<dbReference type="AlphaFoldDB" id="A0AAV3NQ55"/>
<proteinExistence type="inferred from homology"/>
<feature type="compositionally biased region" description="Basic and acidic residues" evidence="5">
    <location>
        <begin position="239"/>
        <end position="252"/>
    </location>
</feature>
<feature type="region of interest" description="Disordered" evidence="5">
    <location>
        <begin position="179"/>
        <end position="210"/>
    </location>
</feature>
<dbReference type="Gene3D" id="3.30.310.130">
    <property type="entry name" value="Ubiquitin-related"/>
    <property type="match status" value="1"/>
</dbReference>
<dbReference type="InterPro" id="IPR038765">
    <property type="entry name" value="Papain-like_cys_pep_sf"/>
</dbReference>
<organism evidence="7 8">
    <name type="scientific">Lithospermum erythrorhizon</name>
    <name type="common">Purple gromwell</name>
    <name type="synonym">Lithospermum officinale var. erythrorhizon</name>
    <dbReference type="NCBI Taxonomy" id="34254"/>
    <lineage>
        <taxon>Eukaryota</taxon>
        <taxon>Viridiplantae</taxon>
        <taxon>Streptophyta</taxon>
        <taxon>Embryophyta</taxon>
        <taxon>Tracheophyta</taxon>
        <taxon>Spermatophyta</taxon>
        <taxon>Magnoliopsida</taxon>
        <taxon>eudicotyledons</taxon>
        <taxon>Gunneridae</taxon>
        <taxon>Pentapetalae</taxon>
        <taxon>asterids</taxon>
        <taxon>lamiids</taxon>
        <taxon>Boraginales</taxon>
        <taxon>Boraginaceae</taxon>
        <taxon>Boraginoideae</taxon>
        <taxon>Lithospermeae</taxon>
        <taxon>Lithospermum</taxon>
    </lineage>
</organism>
<keyword evidence="3" id="KW-0378">Hydrolase</keyword>
<dbReference type="GO" id="GO:0006508">
    <property type="term" value="P:proteolysis"/>
    <property type="evidence" value="ECO:0007669"/>
    <property type="project" value="UniProtKB-KW"/>
</dbReference>
<reference evidence="7 8" key="1">
    <citation type="submission" date="2024-01" db="EMBL/GenBank/DDBJ databases">
        <title>The complete chloroplast genome sequence of Lithospermum erythrorhizon: insights into the phylogenetic relationship among Boraginaceae species and the maternal lineages of purple gromwells.</title>
        <authorList>
            <person name="Okada T."/>
            <person name="Watanabe K."/>
        </authorList>
    </citation>
    <scope>NUCLEOTIDE SEQUENCE [LARGE SCALE GENOMIC DNA]</scope>
</reference>
<feature type="compositionally biased region" description="Polar residues" evidence="5">
    <location>
        <begin position="198"/>
        <end position="210"/>
    </location>
</feature>
<protein>
    <submittedName>
        <fullName evidence="7">Protease</fullName>
    </submittedName>
</protein>
<evidence type="ECO:0000256" key="2">
    <source>
        <dbReference type="ARBA" id="ARBA00022670"/>
    </source>
</evidence>
<feature type="region of interest" description="Disordered" evidence="5">
    <location>
        <begin position="230"/>
        <end position="261"/>
    </location>
</feature>
<evidence type="ECO:0000313" key="7">
    <source>
        <dbReference type="EMBL" id="GAA0141349.1"/>
    </source>
</evidence>
<keyword evidence="8" id="KW-1185">Reference proteome</keyword>
<evidence type="ECO:0000256" key="1">
    <source>
        <dbReference type="ARBA" id="ARBA00005234"/>
    </source>
</evidence>